<dbReference type="Gene3D" id="2.40.170.20">
    <property type="entry name" value="TonB-dependent receptor, beta-barrel domain"/>
    <property type="match status" value="1"/>
</dbReference>
<dbReference type="InterPro" id="IPR036942">
    <property type="entry name" value="Beta-barrel_TonB_sf"/>
</dbReference>
<dbReference type="SMART" id="SM00965">
    <property type="entry name" value="STN"/>
    <property type="match status" value="1"/>
</dbReference>
<evidence type="ECO:0000256" key="3">
    <source>
        <dbReference type="ARBA" id="ARBA00022452"/>
    </source>
</evidence>
<feature type="domain" description="Secretin/TonB short N-terminal" evidence="8">
    <location>
        <begin position="69"/>
        <end position="120"/>
    </location>
</feature>
<dbReference type="InterPro" id="IPR023997">
    <property type="entry name" value="TonB-dep_OMP_SusC/RagA_CS"/>
</dbReference>
<gene>
    <name evidence="9" type="ORF">DWW57_06825</name>
</gene>
<sequence length="1137" mass="127246">MKKSANWWLALPKNKPRKLFWVMKLPFLMCVFFATSVSAEVWSQQRLTMRLGETGLKEVFKEIQRQTNKAVVYNDDQLTLSKKVKANFTDVELEEILKQVLQGQGMSYKFMDDYIILVKQPATPQHVEEVTVKGKVTDKEGMPLPGVTIVLKGTTIGTASDVDGNFSLNIPKAGMVLQFSYVGMKNKELTVQGNGEFNIVMEYDQSDLDEVVVIGYGTATKKDLTGAVARFDSKIIEESTATNIAHMMQGQVAGLSILNGDGSPGSAARLEIRGVPSLTGALAPLIVVDNVPMPSDFDINELNPDDVQSIDILKGASSAAIYGSRGAAGVIMITMKAGQRNQKPIINYSYDYSATRLVSDVNTLNADEYKMLFLEAITNSAKADGFEDVNLYPMYQKVTAPGYFGEEDTPWMKHIMRNGSTQQHRLSIRGGSQDFGYYASFGYANEEGMVKATDFQRYTYTLGFDADINKWIKANAKFSGTTSDRHVNGASLSTAAAARPDIPAYNEDGSLYLHPYISGGKVYYVKNPIIEMTENTTTYSQDNFRLTGNLEFQILPELKLLTQYTYQRRKGEESSYASSNTQEGSGYWGDQKGVGRWAYSAGQTMEFEGRLTYNKTFNEKHSLNALGAIVYNKDRQNNTYFKLRDFPDDEVQNGIWQGSDLVDYGGKGGSAVGSVMFSYIARAEYKFMNRYLLTGTFRADGSSRFAPKYRWGKFPSVAAAWIVSEEDFLRESNIFTFLKLRGGWGKTGNAYVGEYGWRTLYENADYENQPATRPSQIGNDRLKWEATEQVDLALDFGFLPNQRISGTLGFYKKKTDGLLYAYTMALSTGLETTQINFANIENKGIEFEIKANIIDNKDWNWFVGFNIGKNKNKITDIDAEYVSYPGSSYLGNTVIQEGKSLGLIYGYKTDGIFQTQEEVNRYEALNPDQPYQEAYGRKTMPGDLKYVDLSGDGYVNKVSGSTEDKTVIGCSRPDFEGGFATRLSWKGLKLSVQGTFSHGAQKIWMGEANMFNMAENQNTQSTALKRWTPENPSNKYPSIRYNFYYNDFGDNAVYDASYVKIQNINLEYSLPRHWVDKTRIFGNVSIFASANNVYTFTSYPGPSPESFSTDAIEGASVDNDMYPTTRTFNFGVKVTIK</sequence>
<evidence type="ECO:0000256" key="4">
    <source>
        <dbReference type="ARBA" id="ARBA00022692"/>
    </source>
</evidence>
<dbReference type="InterPro" id="IPR011662">
    <property type="entry name" value="Secretin/TonB_short_N"/>
</dbReference>
<keyword evidence="5 7" id="KW-0472">Membrane</keyword>
<dbReference type="SUPFAM" id="SSF56935">
    <property type="entry name" value="Porins"/>
    <property type="match status" value="1"/>
</dbReference>
<dbReference type="Gene3D" id="3.55.50.30">
    <property type="match status" value="1"/>
</dbReference>
<dbReference type="FunFam" id="2.60.40.1120:FF:000003">
    <property type="entry name" value="Outer membrane protein Omp121"/>
    <property type="match status" value="1"/>
</dbReference>
<evidence type="ECO:0000256" key="2">
    <source>
        <dbReference type="ARBA" id="ARBA00022448"/>
    </source>
</evidence>
<keyword evidence="6 7" id="KW-0998">Cell outer membrane</keyword>
<reference evidence="9 10" key="1">
    <citation type="submission" date="2018-08" db="EMBL/GenBank/DDBJ databases">
        <title>A genome reference for cultivated species of the human gut microbiota.</title>
        <authorList>
            <person name="Zou Y."/>
            <person name="Xue W."/>
            <person name="Luo G."/>
        </authorList>
    </citation>
    <scope>NUCLEOTIDE SEQUENCE [LARGE SCALE GENOMIC DNA]</scope>
    <source>
        <strain evidence="9 10">AF16-14</strain>
    </source>
</reference>
<evidence type="ECO:0000256" key="5">
    <source>
        <dbReference type="ARBA" id="ARBA00023136"/>
    </source>
</evidence>
<comment type="similarity">
    <text evidence="7">Belongs to the TonB-dependent receptor family.</text>
</comment>
<keyword evidence="2 7" id="KW-0813">Transport</keyword>
<dbReference type="NCBIfam" id="TIGR04057">
    <property type="entry name" value="SusC_RagA_signa"/>
    <property type="match status" value="1"/>
</dbReference>
<evidence type="ECO:0000256" key="6">
    <source>
        <dbReference type="ARBA" id="ARBA00023237"/>
    </source>
</evidence>
<accession>A0A1Y3Y8E4</accession>
<comment type="subcellular location">
    <subcellularLocation>
        <location evidence="1 7">Cell outer membrane</location>
        <topology evidence="1 7">Multi-pass membrane protein</topology>
    </subcellularLocation>
</comment>
<dbReference type="InterPro" id="IPR037066">
    <property type="entry name" value="Plug_dom_sf"/>
</dbReference>
<dbReference type="InterPro" id="IPR039426">
    <property type="entry name" value="TonB-dep_rcpt-like"/>
</dbReference>
<dbReference type="InterPro" id="IPR023996">
    <property type="entry name" value="TonB-dep_OMP_SusC/RagA"/>
</dbReference>
<keyword evidence="4 7" id="KW-0812">Transmembrane</keyword>
<dbReference type="AlphaFoldDB" id="A0A1Y3Y8E4"/>
<comment type="caution">
    <text evidence="9">The sequence shown here is derived from an EMBL/GenBank/DDBJ whole genome shotgun (WGS) entry which is preliminary data.</text>
</comment>
<name>A0A1Y3Y8E4_9BACT</name>
<dbReference type="Proteomes" id="UP000284243">
    <property type="component" value="Unassembled WGS sequence"/>
</dbReference>
<evidence type="ECO:0000313" key="10">
    <source>
        <dbReference type="Proteomes" id="UP000284243"/>
    </source>
</evidence>
<proteinExistence type="inferred from homology"/>
<dbReference type="InterPro" id="IPR008969">
    <property type="entry name" value="CarboxyPept-like_regulatory"/>
</dbReference>
<dbReference type="GO" id="GO:0009279">
    <property type="term" value="C:cell outer membrane"/>
    <property type="evidence" value="ECO:0007669"/>
    <property type="project" value="UniProtKB-SubCell"/>
</dbReference>
<dbReference type="PROSITE" id="PS52016">
    <property type="entry name" value="TONB_DEPENDENT_REC_3"/>
    <property type="match status" value="1"/>
</dbReference>
<keyword evidence="3 7" id="KW-1134">Transmembrane beta strand</keyword>
<dbReference type="Gene3D" id="2.170.130.10">
    <property type="entry name" value="TonB-dependent receptor, plug domain"/>
    <property type="match status" value="1"/>
</dbReference>
<organism evidence="9 10">
    <name type="scientific">Odoribacter splanchnicus</name>
    <dbReference type="NCBI Taxonomy" id="28118"/>
    <lineage>
        <taxon>Bacteria</taxon>
        <taxon>Pseudomonadati</taxon>
        <taxon>Bacteroidota</taxon>
        <taxon>Bacteroidia</taxon>
        <taxon>Bacteroidales</taxon>
        <taxon>Odoribacteraceae</taxon>
        <taxon>Odoribacter</taxon>
    </lineage>
</organism>
<dbReference type="Pfam" id="PF13715">
    <property type="entry name" value="CarbopepD_reg_2"/>
    <property type="match status" value="1"/>
</dbReference>
<dbReference type="NCBIfam" id="TIGR04056">
    <property type="entry name" value="OMP_RagA_SusC"/>
    <property type="match status" value="1"/>
</dbReference>
<dbReference type="Pfam" id="PF07715">
    <property type="entry name" value="Plug"/>
    <property type="match status" value="1"/>
</dbReference>
<evidence type="ECO:0000259" key="8">
    <source>
        <dbReference type="SMART" id="SM00965"/>
    </source>
</evidence>
<evidence type="ECO:0000313" key="9">
    <source>
        <dbReference type="EMBL" id="RGU56909.1"/>
    </source>
</evidence>
<evidence type="ECO:0000256" key="7">
    <source>
        <dbReference type="PROSITE-ProRule" id="PRU01360"/>
    </source>
</evidence>
<dbReference type="Gene3D" id="2.60.40.1120">
    <property type="entry name" value="Carboxypeptidase-like, regulatory domain"/>
    <property type="match status" value="1"/>
</dbReference>
<dbReference type="EMBL" id="QRYC01000007">
    <property type="protein sequence ID" value="RGU56909.1"/>
    <property type="molecule type" value="Genomic_DNA"/>
</dbReference>
<protein>
    <submittedName>
        <fullName evidence="9">SusC/RagA family TonB-linked outer membrane protein</fullName>
    </submittedName>
</protein>
<evidence type="ECO:0000256" key="1">
    <source>
        <dbReference type="ARBA" id="ARBA00004571"/>
    </source>
</evidence>
<dbReference type="InterPro" id="IPR012910">
    <property type="entry name" value="Plug_dom"/>
</dbReference>
<dbReference type="RefSeq" id="WP_022161118.1">
    <property type="nucleotide sequence ID" value="NZ_CABJFF010000017.1"/>
</dbReference>
<dbReference type="Pfam" id="PF07660">
    <property type="entry name" value="STN"/>
    <property type="match status" value="1"/>
</dbReference>
<dbReference type="SUPFAM" id="SSF49464">
    <property type="entry name" value="Carboxypeptidase regulatory domain-like"/>
    <property type="match status" value="1"/>
</dbReference>